<dbReference type="KEGG" id="uvi:66065739"/>
<dbReference type="AlphaFoldDB" id="A0A8E5HSA7"/>
<gene>
    <name evidence="1" type="ORF">UV8b_04961</name>
</gene>
<dbReference type="GeneID" id="66065739"/>
<reference evidence="1" key="1">
    <citation type="submission" date="2020-03" db="EMBL/GenBank/DDBJ databases">
        <title>A mixture of massive structural variations and highly conserved coding sequences in Ustilaginoidea virens genome.</title>
        <authorList>
            <person name="Zhang K."/>
            <person name="Zhao Z."/>
            <person name="Zhang Z."/>
            <person name="Li Y."/>
            <person name="Hsiang T."/>
            <person name="Sun W."/>
        </authorList>
    </citation>
    <scope>NUCLEOTIDE SEQUENCE</scope>
    <source>
        <strain evidence="1">UV-8b</strain>
    </source>
</reference>
<organism evidence="1 2">
    <name type="scientific">Ustilaginoidea virens</name>
    <name type="common">Rice false smut fungus</name>
    <name type="synonym">Villosiclava virens</name>
    <dbReference type="NCBI Taxonomy" id="1159556"/>
    <lineage>
        <taxon>Eukaryota</taxon>
        <taxon>Fungi</taxon>
        <taxon>Dikarya</taxon>
        <taxon>Ascomycota</taxon>
        <taxon>Pezizomycotina</taxon>
        <taxon>Sordariomycetes</taxon>
        <taxon>Hypocreomycetidae</taxon>
        <taxon>Hypocreales</taxon>
        <taxon>Clavicipitaceae</taxon>
        <taxon>Ustilaginoidea</taxon>
    </lineage>
</organism>
<dbReference type="Proteomes" id="UP000027002">
    <property type="component" value="Chromosome 4"/>
</dbReference>
<sequence>MPGPCVTMYGNTCRRHVIPNFWTVNERINLSSKWFHSADPRPLRSRPHLLLVFAPQVQLSPQSQGRGPLQLQPDPQSQAIRDISKFAWCCFAGSRSGSYIPVVNVVAAITVYCGQRLSALSSP</sequence>
<dbReference type="EMBL" id="CP072756">
    <property type="protein sequence ID" value="QUC20720.1"/>
    <property type="molecule type" value="Genomic_DNA"/>
</dbReference>
<accession>A0A8E5HSA7</accession>
<protein>
    <submittedName>
        <fullName evidence="1">Uncharacterized protein</fullName>
    </submittedName>
</protein>
<name>A0A8E5HSA7_USTVR</name>
<evidence type="ECO:0000313" key="1">
    <source>
        <dbReference type="EMBL" id="QUC20720.1"/>
    </source>
</evidence>
<dbReference type="RefSeq" id="XP_042998393.1">
    <property type="nucleotide sequence ID" value="XM_043142459.1"/>
</dbReference>
<evidence type="ECO:0000313" key="2">
    <source>
        <dbReference type="Proteomes" id="UP000027002"/>
    </source>
</evidence>
<keyword evidence="2" id="KW-1185">Reference proteome</keyword>
<proteinExistence type="predicted"/>